<name>A0A0S1AXT9_9GAMM</name>
<reference evidence="1 2" key="1">
    <citation type="journal article" date="2015" name="Genome Announc.">
        <title>Complete Genome Sequencing of Stenotrophomonas acidaminiphila ZAC14D2_NAIMI4_2, a Multidrug-Resistant Strain Isolated from Sediments of a Polluted River in Mexico, Uncovers New Antibiotic Resistance Genes and a Novel Class-II Lasso Peptide Biosynthesis Gene Cluster.</title>
        <authorList>
            <person name="Vinuesa P."/>
            <person name="Ochoa-Sanchez L.E."/>
        </authorList>
    </citation>
    <scope>NUCLEOTIDE SEQUENCE [LARGE SCALE GENOMIC DNA]</scope>
    <source>
        <strain evidence="1 2">ZAC14D2_NAIMI4_2</strain>
    </source>
</reference>
<keyword evidence="2" id="KW-1185">Reference proteome</keyword>
<sequence length="45" mass="5108">MRDLHILHDLASNARRSDGPLVLVQERDGIDQCQVFGMEVNLTPF</sequence>
<dbReference type="KEGG" id="sacz:AOT14_12220"/>
<dbReference type="AlphaFoldDB" id="A0A0S1AXT9"/>
<gene>
    <name evidence="1" type="ORF">AOT14_12220</name>
</gene>
<accession>A0A0S1AXT9</accession>
<organism evidence="1 2">
    <name type="scientific">Stenotrophomonas acidaminiphila</name>
    <dbReference type="NCBI Taxonomy" id="128780"/>
    <lineage>
        <taxon>Bacteria</taxon>
        <taxon>Pseudomonadati</taxon>
        <taxon>Pseudomonadota</taxon>
        <taxon>Gammaproteobacteria</taxon>
        <taxon>Lysobacterales</taxon>
        <taxon>Lysobacteraceae</taxon>
        <taxon>Stenotrophomonas</taxon>
    </lineage>
</organism>
<dbReference type="EMBL" id="CP012900">
    <property type="protein sequence ID" value="ALJ27630.1"/>
    <property type="molecule type" value="Genomic_DNA"/>
</dbReference>
<dbReference type="Proteomes" id="UP000061010">
    <property type="component" value="Chromosome"/>
</dbReference>
<protein>
    <submittedName>
        <fullName evidence="1">Uncharacterized protein</fullName>
    </submittedName>
</protein>
<evidence type="ECO:0000313" key="2">
    <source>
        <dbReference type="Proteomes" id="UP000061010"/>
    </source>
</evidence>
<proteinExistence type="predicted"/>
<evidence type="ECO:0000313" key="1">
    <source>
        <dbReference type="EMBL" id="ALJ27630.1"/>
    </source>
</evidence>